<feature type="transmembrane region" description="Helical" evidence="2">
    <location>
        <begin position="77"/>
        <end position="99"/>
    </location>
</feature>
<protein>
    <submittedName>
        <fullName evidence="3">Uncharacterized protein</fullName>
    </submittedName>
</protein>
<dbReference type="EMBL" id="FZOF01000006">
    <property type="protein sequence ID" value="SNS48186.1"/>
    <property type="molecule type" value="Genomic_DNA"/>
</dbReference>
<gene>
    <name evidence="3" type="ORF">SAMN05216252_106157</name>
</gene>
<dbReference type="AlphaFoldDB" id="A0A239EU63"/>
<reference evidence="3 4" key="1">
    <citation type="submission" date="2017-06" db="EMBL/GenBank/DDBJ databases">
        <authorList>
            <person name="Kim H.J."/>
            <person name="Triplett B.A."/>
        </authorList>
    </citation>
    <scope>NUCLEOTIDE SEQUENCE [LARGE SCALE GENOMIC DNA]</scope>
    <source>
        <strain evidence="3 4">CGMCC 4.1858</strain>
    </source>
</reference>
<proteinExistence type="predicted"/>
<evidence type="ECO:0000313" key="4">
    <source>
        <dbReference type="Proteomes" id="UP000198280"/>
    </source>
</evidence>
<organism evidence="3 4">
    <name type="scientific">Actinacidiphila glaucinigra</name>
    <dbReference type="NCBI Taxonomy" id="235986"/>
    <lineage>
        <taxon>Bacteria</taxon>
        <taxon>Bacillati</taxon>
        <taxon>Actinomycetota</taxon>
        <taxon>Actinomycetes</taxon>
        <taxon>Kitasatosporales</taxon>
        <taxon>Streptomycetaceae</taxon>
        <taxon>Actinacidiphila</taxon>
    </lineage>
</organism>
<feature type="transmembrane region" description="Helical" evidence="2">
    <location>
        <begin position="111"/>
        <end position="131"/>
    </location>
</feature>
<evidence type="ECO:0000313" key="3">
    <source>
        <dbReference type="EMBL" id="SNS48186.1"/>
    </source>
</evidence>
<feature type="transmembrane region" description="Helical" evidence="2">
    <location>
        <begin position="36"/>
        <end position="65"/>
    </location>
</feature>
<dbReference type="RefSeq" id="WP_089224140.1">
    <property type="nucleotide sequence ID" value="NZ_FZOF01000006.1"/>
</dbReference>
<sequence length="338" mass="33678">MRQAYRLGGTVCAALGAAEAVWLGQDLVQFRAEGAVRVWAGLVVPVGGAPLVTSTVDLLLLGLYVAAAVASLKPGGVGVLGAAAVVTLALRTPTVYLLAPSAGGGPPGLQGALLLTAGAQIAGALVLLLVVRRTGEDAPAPPRPAAGVLAGMLLLVVALIAGVLEFSRRSDPRAPLPPGFFWRTAKGGYLVDSQLGAPYEWLVWATAGLAAAAGLAAFARAPFARALGISVAALATVTAVPVIGTSRIDAPGADDFAAAFAVGAALVVTLLLVPGDLAAVGVPGGDPYVEAEIPAAADNLSMPLYEQTAVLPVFGSYGQPPPPGPASEARAAYLQDPP</sequence>
<keyword evidence="4" id="KW-1185">Reference proteome</keyword>
<accession>A0A239EU63</accession>
<evidence type="ECO:0000256" key="1">
    <source>
        <dbReference type="SAM" id="MobiDB-lite"/>
    </source>
</evidence>
<feature type="transmembrane region" description="Helical" evidence="2">
    <location>
        <begin position="143"/>
        <end position="164"/>
    </location>
</feature>
<keyword evidence="2" id="KW-0812">Transmembrane</keyword>
<feature type="transmembrane region" description="Helical" evidence="2">
    <location>
        <begin position="256"/>
        <end position="273"/>
    </location>
</feature>
<feature type="transmembrane region" description="Helical" evidence="2">
    <location>
        <begin position="201"/>
        <end position="219"/>
    </location>
</feature>
<dbReference type="OrthoDB" id="10021184at2"/>
<dbReference type="Proteomes" id="UP000198280">
    <property type="component" value="Unassembled WGS sequence"/>
</dbReference>
<feature type="region of interest" description="Disordered" evidence="1">
    <location>
        <begin position="316"/>
        <end position="338"/>
    </location>
</feature>
<evidence type="ECO:0000256" key="2">
    <source>
        <dbReference type="SAM" id="Phobius"/>
    </source>
</evidence>
<name>A0A239EU63_9ACTN</name>
<keyword evidence="2" id="KW-1133">Transmembrane helix</keyword>
<feature type="transmembrane region" description="Helical" evidence="2">
    <location>
        <begin position="226"/>
        <end position="244"/>
    </location>
</feature>
<keyword evidence="2" id="KW-0472">Membrane</keyword>